<comment type="caution">
    <text evidence="2">The sequence shown here is derived from an EMBL/GenBank/DDBJ whole genome shotgun (WGS) entry which is preliminary data.</text>
</comment>
<feature type="region of interest" description="Disordered" evidence="1">
    <location>
        <begin position="1"/>
        <end position="29"/>
    </location>
</feature>
<gene>
    <name evidence="2" type="ORF">FNF29_03137</name>
</gene>
<evidence type="ECO:0000313" key="2">
    <source>
        <dbReference type="EMBL" id="KAA0153324.1"/>
    </source>
</evidence>
<dbReference type="AlphaFoldDB" id="A0A5A8CLJ0"/>
<protein>
    <submittedName>
        <fullName evidence="2">Uncharacterized protein</fullName>
    </submittedName>
</protein>
<dbReference type="EMBL" id="VLTN01000016">
    <property type="protein sequence ID" value="KAA0153324.1"/>
    <property type="molecule type" value="Genomic_DNA"/>
</dbReference>
<accession>A0A5A8CLJ0</accession>
<proteinExistence type="predicted"/>
<dbReference type="Gene3D" id="1.25.40.10">
    <property type="entry name" value="Tetratricopeptide repeat domain"/>
    <property type="match status" value="2"/>
</dbReference>
<feature type="compositionally biased region" description="Basic residues" evidence="1">
    <location>
        <begin position="1"/>
        <end position="11"/>
    </location>
</feature>
<organism evidence="2 3">
    <name type="scientific">Cafeteria roenbergensis</name>
    <name type="common">Marine flagellate</name>
    <dbReference type="NCBI Taxonomy" id="33653"/>
    <lineage>
        <taxon>Eukaryota</taxon>
        <taxon>Sar</taxon>
        <taxon>Stramenopiles</taxon>
        <taxon>Bigyra</taxon>
        <taxon>Opalozoa</taxon>
        <taxon>Bicosoecida</taxon>
        <taxon>Cafeteriaceae</taxon>
        <taxon>Cafeteria</taxon>
    </lineage>
</organism>
<dbReference type="Proteomes" id="UP000323011">
    <property type="component" value="Unassembled WGS sequence"/>
</dbReference>
<name>A0A5A8CLJ0_CAFRO</name>
<dbReference type="InterPro" id="IPR011990">
    <property type="entry name" value="TPR-like_helical_dom_sf"/>
</dbReference>
<keyword evidence="3" id="KW-1185">Reference proteome</keyword>
<dbReference type="SUPFAM" id="SSF48452">
    <property type="entry name" value="TPR-like"/>
    <property type="match status" value="1"/>
</dbReference>
<evidence type="ECO:0000313" key="3">
    <source>
        <dbReference type="Proteomes" id="UP000323011"/>
    </source>
</evidence>
<reference evidence="2 3" key="1">
    <citation type="submission" date="2019-07" db="EMBL/GenBank/DDBJ databases">
        <title>Genomes of Cafeteria roenbergensis.</title>
        <authorList>
            <person name="Fischer M.G."/>
            <person name="Hackl T."/>
            <person name="Roman M."/>
        </authorList>
    </citation>
    <scope>NUCLEOTIDE SEQUENCE [LARGE SCALE GENOMIC DNA]</scope>
    <source>
        <strain evidence="2 3">BVI</strain>
    </source>
</reference>
<dbReference type="CDD" id="cd24142">
    <property type="entry name" value="ACL4-like"/>
    <property type="match status" value="1"/>
</dbReference>
<evidence type="ECO:0000256" key="1">
    <source>
        <dbReference type="SAM" id="MobiDB-lite"/>
    </source>
</evidence>
<sequence length="506" mass="50875">MPPKRGRKPGRRPRDIAHAGPVAAETARRDAVRTAGMGSTRATIESTSALIAAGDALREKLCPEDAIDKYAKALAQEPKNLAALDGLCEAFMDAGMTEQAHMVAKRSIELAPDAGPHKWLVLAQTSEGKEALSAYAKGSELLEAQHASASDPVSSLHLGRQVGSAYCAVAELFMTDLCYEPEAEASCEAAVQRGLAADPESAELLAAFANLRACQQRPAEARTILIKALNIMIKAMEAEGGAGDDDDEDVDDDEDEGAVVDAAGPTAATAGSSSAAAAGAASAGSSAAAAAPGAATLPPVLPPFDCRFAAARNAIELAGGPAGLASGVLEPAARVLEGLVLEDEDHMESWFRLAEAQASMGDTEGAVDSLLVAQRLILERMCKASARDLAVEEGGPEAAGGPARAASLDRLAAKLSALGPEVLPGASAVGEAAAEELQELHVALRVMNTMGRAVVEGTWERAGPPAGEDGGATARAMEAEAAAAAAAAAGAGAGAGAGAAASSAAP</sequence>